<dbReference type="AlphaFoldDB" id="A0ABD3QJ04"/>
<evidence type="ECO:0000313" key="1">
    <source>
        <dbReference type="EMBL" id="KAL3800002.1"/>
    </source>
</evidence>
<dbReference type="InterPro" id="IPR050275">
    <property type="entry name" value="PGM_Phosphatase"/>
</dbReference>
<dbReference type="Pfam" id="PF00300">
    <property type="entry name" value="His_Phos_1"/>
    <property type="match status" value="1"/>
</dbReference>
<dbReference type="Gene3D" id="3.40.50.1240">
    <property type="entry name" value="Phosphoglycerate mutase-like"/>
    <property type="match status" value="1"/>
</dbReference>
<dbReference type="PANTHER" id="PTHR48100">
    <property type="entry name" value="BROAD-SPECIFICITY PHOSPHATASE YOR283W-RELATED"/>
    <property type="match status" value="1"/>
</dbReference>
<accession>A0ABD3QJ04</accession>
<dbReference type="PANTHER" id="PTHR48100:SF1">
    <property type="entry name" value="HISTIDINE PHOSPHATASE FAMILY PROTEIN-RELATED"/>
    <property type="match status" value="1"/>
</dbReference>
<proteinExistence type="predicted"/>
<dbReference type="EMBL" id="JALLPJ020000173">
    <property type="protein sequence ID" value="KAL3800002.1"/>
    <property type="molecule type" value="Genomic_DNA"/>
</dbReference>
<dbReference type="SMART" id="SM00855">
    <property type="entry name" value="PGAM"/>
    <property type="match status" value="1"/>
</dbReference>
<dbReference type="SUPFAM" id="SSF53254">
    <property type="entry name" value="Phosphoglycerate mutase-like"/>
    <property type="match status" value="1"/>
</dbReference>
<sequence length="314" mass="34999">MTVAPSFAAATAAASRLRQLSSSSHLPASEILLPSNNGDRKQPPTTPLLAPKRIMVLRHGQAIHNPRAELARENGCSFEEFLQLMHEDDAFDADLTALGEEQAKQAGLIGHVQDALQKVDMIVSSPLSRAIRTADLFHNTTSNSSPKRVAIEHFREINGKLLNAKRRPRTELETIFPHWNFSHVPSTDATWTEELEPHHECSERGYKGLLWIMQQNETNILLVAHGGLLKMMMNDHPRVVLVDGRNKHPSNDMDRCVSQRFGNCELRSYIISAWKNEAEIADDATAINAESSLHKTQPVITLEEVTINSAVEQS</sequence>
<gene>
    <name evidence="1" type="ORF">ACHAWO_004680</name>
</gene>
<dbReference type="InterPro" id="IPR029033">
    <property type="entry name" value="His_PPase_superfam"/>
</dbReference>
<organism evidence="1 2">
    <name type="scientific">Cyclotella atomus</name>
    <dbReference type="NCBI Taxonomy" id="382360"/>
    <lineage>
        <taxon>Eukaryota</taxon>
        <taxon>Sar</taxon>
        <taxon>Stramenopiles</taxon>
        <taxon>Ochrophyta</taxon>
        <taxon>Bacillariophyta</taxon>
        <taxon>Coscinodiscophyceae</taxon>
        <taxon>Thalassiosirophycidae</taxon>
        <taxon>Stephanodiscales</taxon>
        <taxon>Stephanodiscaceae</taxon>
        <taxon>Cyclotella</taxon>
    </lineage>
</organism>
<evidence type="ECO:0008006" key="3">
    <source>
        <dbReference type="Google" id="ProtNLM"/>
    </source>
</evidence>
<reference evidence="1 2" key="1">
    <citation type="submission" date="2024-10" db="EMBL/GenBank/DDBJ databases">
        <title>Updated reference genomes for cyclostephanoid diatoms.</title>
        <authorList>
            <person name="Roberts W.R."/>
            <person name="Alverson A.J."/>
        </authorList>
    </citation>
    <scope>NUCLEOTIDE SEQUENCE [LARGE SCALE GENOMIC DNA]</scope>
    <source>
        <strain evidence="1 2">AJA010-31</strain>
    </source>
</reference>
<dbReference type="InterPro" id="IPR013078">
    <property type="entry name" value="His_Pase_superF_clade-1"/>
</dbReference>
<dbReference type="CDD" id="cd07067">
    <property type="entry name" value="HP_PGM_like"/>
    <property type="match status" value="1"/>
</dbReference>
<protein>
    <recommendedName>
        <fullName evidence="3">Phosphoglycerate mutase-like protein</fullName>
    </recommendedName>
</protein>
<evidence type="ECO:0000313" key="2">
    <source>
        <dbReference type="Proteomes" id="UP001530400"/>
    </source>
</evidence>
<name>A0ABD3QJ04_9STRA</name>
<keyword evidence="2" id="KW-1185">Reference proteome</keyword>
<dbReference type="Proteomes" id="UP001530400">
    <property type="component" value="Unassembled WGS sequence"/>
</dbReference>
<comment type="caution">
    <text evidence="1">The sequence shown here is derived from an EMBL/GenBank/DDBJ whole genome shotgun (WGS) entry which is preliminary data.</text>
</comment>